<name>A0A0A1UQU7_9HYPO</name>
<dbReference type="PANTHER" id="PTHR43194:SF2">
    <property type="entry name" value="PEROXISOMAL MEMBRANE PROTEIN LPX1"/>
    <property type="match status" value="1"/>
</dbReference>
<comment type="caution">
    <text evidence="2">The sequence shown here is derived from an EMBL/GenBank/DDBJ whole genome shotgun (WGS) entry which is preliminary data.</text>
</comment>
<dbReference type="InterPro" id="IPR029058">
    <property type="entry name" value="AB_hydrolase_fold"/>
</dbReference>
<dbReference type="Gene3D" id="3.40.50.1820">
    <property type="entry name" value="alpha/beta hydrolase"/>
    <property type="match status" value="1"/>
</dbReference>
<dbReference type="HOGENOM" id="CLU_076356_0_0_1"/>
<gene>
    <name evidence="2" type="ORF">X797_008503</name>
</gene>
<dbReference type="eggNOG" id="ENOG502RX83">
    <property type="taxonomic scope" value="Eukaryota"/>
</dbReference>
<dbReference type="PANTHER" id="PTHR43194">
    <property type="entry name" value="HYDROLASE ALPHA/BETA FOLD FAMILY"/>
    <property type="match status" value="1"/>
</dbReference>
<dbReference type="EMBL" id="JELW01000027">
    <property type="protein sequence ID" value="EXU98326.1"/>
    <property type="molecule type" value="Genomic_DNA"/>
</dbReference>
<dbReference type="AlphaFoldDB" id="A0A0A1UQU7"/>
<dbReference type="Proteomes" id="UP000030151">
    <property type="component" value="Unassembled WGS sequence"/>
</dbReference>
<dbReference type="SUPFAM" id="SSF53474">
    <property type="entry name" value="alpha/beta-Hydrolases"/>
    <property type="match status" value="1"/>
</dbReference>
<feature type="domain" description="AB hydrolase-1" evidence="1">
    <location>
        <begin position="59"/>
        <end position="308"/>
    </location>
</feature>
<protein>
    <submittedName>
        <fullName evidence="2">Carboxymethylbutenolide lactonase like protein</fullName>
    </submittedName>
</protein>
<sequence>MPPSPPTYADQQAWRDIQAHLPSRLHFTPEHSPVEEFWSHRGHTLHLDRWPNPSSKVRLILHHGVGTNGRQMSLLLGVPLHTAGFDLVAIDMPGYGCTRVSPQNKNYPYDEWVQIASDLIDREMRDDPRPIVLYGLSAGGMLTYHAAAKNKRVRGIIGMTFLDMRIQQVVDATARNIVMSRVGIPLAKVANVAGLPWFRLPMSWASKMYALVNDAAALRVFLGDKSSAGAMASVRFLAAYASYRPALEYEDFDVCPVLLTQPADDRWTPLHLSELVLGRVKKVPVRIVELEGAGHYPLEDKGLQQMVDAIIEFLREVEQQV</sequence>
<evidence type="ECO:0000313" key="2">
    <source>
        <dbReference type="EMBL" id="EXU98326.1"/>
    </source>
</evidence>
<dbReference type="InterPro" id="IPR000073">
    <property type="entry name" value="AB_hydrolase_1"/>
</dbReference>
<dbReference type="OrthoDB" id="408373at2759"/>
<organism evidence="2 3">
    <name type="scientific">Metarhizium robertsii</name>
    <dbReference type="NCBI Taxonomy" id="568076"/>
    <lineage>
        <taxon>Eukaryota</taxon>
        <taxon>Fungi</taxon>
        <taxon>Dikarya</taxon>
        <taxon>Ascomycota</taxon>
        <taxon>Pezizomycotina</taxon>
        <taxon>Sordariomycetes</taxon>
        <taxon>Hypocreomycetidae</taxon>
        <taxon>Hypocreales</taxon>
        <taxon>Clavicipitaceae</taxon>
        <taxon>Metarhizium</taxon>
    </lineage>
</organism>
<evidence type="ECO:0000313" key="3">
    <source>
        <dbReference type="Proteomes" id="UP000030151"/>
    </source>
</evidence>
<dbReference type="Pfam" id="PF12697">
    <property type="entry name" value="Abhydrolase_6"/>
    <property type="match status" value="1"/>
</dbReference>
<proteinExistence type="predicted"/>
<accession>A0A0A1UQU7</accession>
<reference evidence="2 3" key="1">
    <citation type="submission" date="2014-02" db="EMBL/GenBank/DDBJ databases">
        <title>The genome sequence of the entomopathogenic fungus Metarhizium robertsii ARSEF 2575.</title>
        <authorList>
            <person name="Giuliano Garisto Donzelli B."/>
            <person name="Roe B.A."/>
            <person name="Macmil S.L."/>
            <person name="Krasnoff S.B."/>
            <person name="Gibson D.M."/>
        </authorList>
    </citation>
    <scope>NUCLEOTIDE SEQUENCE [LARGE SCALE GENOMIC DNA]</scope>
    <source>
        <strain evidence="2 3">ARSEF 2575</strain>
    </source>
</reference>
<dbReference type="InterPro" id="IPR050228">
    <property type="entry name" value="Carboxylesterase_BioH"/>
</dbReference>
<evidence type="ECO:0000259" key="1">
    <source>
        <dbReference type="Pfam" id="PF12697"/>
    </source>
</evidence>